<dbReference type="InterPro" id="IPR006913">
    <property type="entry name" value="CENP-V/GFA"/>
</dbReference>
<dbReference type="Pfam" id="PF04828">
    <property type="entry name" value="GFA"/>
    <property type="match status" value="1"/>
</dbReference>
<evidence type="ECO:0000313" key="7">
    <source>
        <dbReference type="Proteomes" id="UP000758022"/>
    </source>
</evidence>
<evidence type="ECO:0000259" key="5">
    <source>
        <dbReference type="PROSITE" id="PS51891"/>
    </source>
</evidence>
<dbReference type="GO" id="GO:0016846">
    <property type="term" value="F:carbon-sulfur lyase activity"/>
    <property type="evidence" value="ECO:0007669"/>
    <property type="project" value="InterPro"/>
</dbReference>
<evidence type="ECO:0000256" key="2">
    <source>
        <dbReference type="ARBA" id="ARBA00022723"/>
    </source>
</evidence>
<dbReference type="Gene3D" id="3.90.1590.10">
    <property type="entry name" value="glutathione-dependent formaldehyde- activating enzyme (gfa)"/>
    <property type="match status" value="1"/>
</dbReference>
<comment type="caution">
    <text evidence="6">The sequence shown here is derived from an EMBL/GenBank/DDBJ whole genome shotgun (WGS) entry which is preliminary data.</text>
</comment>
<reference evidence="6" key="1">
    <citation type="submission" date="2020-04" db="EMBL/GenBank/DDBJ databases">
        <title>Global-level population genomics supports evidence of horizontal gene transfer on evolution of Rhizobia in Lentils.</title>
        <authorList>
            <person name="Gai Y."/>
            <person name="Cook D."/>
            <person name="Riely B."/>
        </authorList>
    </citation>
    <scope>NUCLEOTIDE SEQUENCE</scope>
    <source>
        <strain evidence="6">TLR9</strain>
    </source>
</reference>
<name>A0AB35FNU1_9HYPH</name>
<keyword evidence="4" id="KW-0456">Lyase</keyword>
<evidence type="ECO:0000256" key="1">
    <source>
        <dbReference type="ARBA" id="ARBA00005495"/>
    </source>
</evidence>
<dbReference type="Proteomes" id="UP000758022">
    <property type="component" value="Unassembled WGS sequence"/>
</dbReference>
<keyword evidence="2" id="KW-0479">Metal-binding</keyword>
<organism evidence="6 7">
    <name type="scientific">Rhizobium laguerreae</name>
    <dbReference type="NCBI Taxonomy" id="1076926"/>
    <lineage>
        <taxon>Bacteria</taxon>
        <taxon>Pseudomonadati</taxon>
        <taxon>Pseudomonadota</taxon>
        <taxon>Alphaproteobacteria</taxon>
        <taxon>Hyphomicrobiales</taxon>
        <taxon>Rhizobiaceae</taxon>
        <taxon>Rhizobium/Agrobacterium group</taxon>
        <taxon>Rhizobium</taxon>
    </lineage>
</organism>
<dbReference type="PROSITE" id="PS51891">
    <property type="entry name" value="CENP_V_GFA"/>
    <property type="match status" value="1"/>
</dbReference>
<accession>A0AB35FNU1</accession>
<keyword evidence="3" id="KW-0862">Zinc</keyword>
<feature type="domain" description="CENP-V/GFA" evidence="5">
    <location>
        <begin position="3"/>
        <end position="113"/>
    </location>
</feature>
<dbReference type="InterPro" id="IPR011057">
    <property type="entry name" value="Mss4-like_sf"/>
</dbReference>
<proteinExistence type="inferred from homology"/>
<dbReference type="RefSeq" id="WP_221980179.1">
    <property type="nucleotide sequence ID" value="NZ_JAAXQQ010000015.1"/>
</dbReference>
<comment type="similarity">
    <text evidence="1">Belongs to the Gfa family.</text>
</comment>
<dbReference type="SUPFAM" id="SSF51316">
    <property type="entry name" value="Mss4-like"/>
    <property type="match status" value="1"/>
</dbReference>
<dbReference type="AlphaFoldDB" id="A0AB35FNU1"/>
<dbReference type="EMBL" id="JAAXQQ010000015">
    <property type="protein sequence ID" value="MBY3068274.1"/>
    <property type="molecule type" value="Genomic_DNA"/>
</dbReference>
<protein>
    <submittedName>
        <fullName evidence="6">GFA family protein</fullName>
    </submittedName>
</protein>
<evidence type="ECO:0000256" key="3">
    <source>
        <dbReference type="ARBA" id="ARBA00022833"/>
    </source>
</evidence>
<sequence>MARLASCVCGALRATCVGEPRKVSLCHCLACQRRTGSTYGVAAFFDRQNVQVDGQRTSYSRQSDGGLPVTFHFCPLCGSTVYWEPQRLPDLIAVGLGSFADPDFPAPTQAVYDEHRHPWVNIVI</sequence>
<evidence type="ECO:0000313" key="6">
    <source>
        <dbReference type="EMBL" id="MBY3068274.1"/>
    </source>
</evidence>
<dbReference type="PANTHER" id="PTHR33337">
    <property type="entry name" value="GFA DOMAIN-CONTAINING PROTEIN"/>
    <property type="match status" value="1"/>
</dbReference>
<gene>
    <name evidence="6" type="ORF">HFO74_33535</name>
</gene>
<dbReference type="PANTHER" id="PTHR33337:SF40">
    <property type="entry name" value="CENP-V_GFA DOMAIN-CONTAINING PROTEIN-RELATED"/>
    <property type="match status" value="1"/>
</dbReference>
<evidence type="ECO:0000256" key="4">
    <source>
        <dbReference type="ARBA" id="ARBA00023239"/>
    </source>
</evidence>
<dbReference type="GO" id="GO:0046872">
    <property type="term" value="F:metal ion binding"/>
    <property type="evidence" value="ECO:0007669"/>
    <property type="project" value="UniProtKB-KW"/>
</dbReference>